<name>A0A660E705_9LACO</name>
<dbReference type="PANTHER" id="PTHR43479">
    <property type="entry name" value="ACREF/ENVCD OPERON REPRESSOR-RELATED"/>
    <property type="match status" value="1"/>
</dbReference>
<gene>
    <name evidence="2" type="ORF">MUDAN_MDHGFNIF_02881</name>
</gene>
<dbReference type="InterPro" id="IPR039532">
    <property type="entry name" value="TetR_C_Firmicutes"/>
</dbReference>
<dbReference type="Pfam" id="PF14278">
    <property type="entry name" value="TetR_C_8"/>
    <property type="match status" value="1"/>
</dbReference>
<evidence type="ECO:0000313" key="3">
    <source>
        <dbReference type="Proteomes" id="UP000289996"/>
    </source>
</evidence>
<keyword evidence="3" id="KW-1185">Reference proteome</keyword>
<dbReference type="OrthoDB" id="9810250at2"/>
<dbReference type="InterPro" id="IPR050624">
    <property type="entry name" value="HTH-type_Tx_Regulator"/>
</dbReference>
<dbReference type="PANTHER" id="PTHR43479:SF11">
    <property type="entry name" value="ACREF_ENVCD OPERON REPRESSOR-RELATED"/>
    <property type="match status" value="1"/>
</dbReference>
<evidence type="ECO:0000259" key="1">
    <source>
        <dbReference type="Pfam" id="PF14278"/>
    </source>
</evidence>
<dbReference type="Gene3D" id="1.10.357.10">
    <property type="entry name" value="Tetracycline Repressor, domain 2"/>
    <property type="match status" value="1"/>
</dbReference>
<sequence length="187" mass="21876">MSPQERKQQKLVAIYQALLQLMSQKPMADIGITELCQQADVSRTYFYRNYGNFEKIILMYQEQLMLKYLRRLPLTAKSDMADLMTRYFEVIKHDADTNRLLIQNGQVMIVFQTFQSVFQILMQHDRISHPARNTIINEPYYVEYLSGAVVNVAITWLNKGMIESPQYLGKLIERLSKTQPAMMPTPE</sequence>
<evidence type="ECO:0000313" key="2">
    <source>
        <dbReference type="EMBL" id="VDG28157.1"/>
    </source>
</evidence>
<dbReference type="EMBL" id="UYIG01000101">
    <property type="protein sequence ID" value="VDG28157.1"/>
    <property type="molecule type" value="Genomic_DNA"/>
</dbReference>
<dbReference type="SUPFAM" id="SSF46689">
    <property type="entry name" value="Homeodomain-like"/>
    <property type="match status" value="1"/>
</dbReference>
<dbReference type="InterPro" id="IPR009057">
    <property type="entry name" value="Homeodomain-like_sf"/>
</dbReference>
<dbReference type="Proteomes" id="UP000289996">
    <property type="component" value="Unassembled WGS sequence"/>
</dbReference>
<dbReference type="AlphaFoldDB" id="A0A660E705"/>
<protein>
    <submittedName>
        <fullName evidence="2">TetR family transcriptional regulator [Lactobacillus koreensis]</fullName>
    </submittedName>
</protein>
<organism evidence="2 3">
    <name type="scientific">Lactiplantibacillus mudanjiangensis</name>
    <dbReference type="NCBI Taxonomy" id="1296538"/>
    <lineage>
        <taxon>Bacteria</taxon>
        <taxon>Bacillati</taxon>
        <taxon>Bacillota</taxon>
        <taxon>Bacilli</taxon>
        <taxon>Lactobacillales</taxon>
        <taxon>Lactobacillaceae</taxon>
        <taxon>Lactiplantibacillus</taxon>
    </lineage>
</organism>
<proteinExistence type="predicted"/>
<reference evidence="2 3" key="1">
    <citation type="submission" date="2018-11" db="EMBL/GenBank/DDBJ databases">
        <authorList>
            <person name="Wuyts S."/>
        </authorList>
    </citation>
    <scope>NUCLEOTIDE SEQUENCE [LARGE SCALE GENOMIC DNA]</scope>
    <source>
        <strain evidence="2">Lactobacillus mudanjiangensis AMBF249</strain>
    </source>
</reference>
<accession>A0A660E705</accession>
<dbReference type="RefSeq" id="WP_130847321.1">
    <property type="nucleotide sequence ID" value="NZ_UYIG01000101.1"/>
</dbReference>
<feature type="domain" description="Transcriptional regulator TetR C-terminal Firmicutes type" evidence="1">
    <location>
        <begin position="81"/>
        <end position="176"/>
    </location>
</feature>